<name>A0A1N7CZN0_9SPHI</name>
<dbReference type="OrthoDB" id="638356at2"/>
<dbReference type="EMBL" id="JACHCA010000007">
    <property type="protein sequence ID" value="MBB6128791.1"/>
    <property type="molecule type" value="Genomic_DNA"/>
</dbReference>
<feature type="signal peptide" evidence="1">
    <location>
        <begin position="1"/>
        <end position="23"/>
    </location>
</feature>
<evidence type="ECO:0000313" key="5">
    <source>
        <dbReference type="Proteomes" id="UP000548326"/>
    </source>
</evidence>
<evidence type="ECO:0000313" key="2">
    <source>
        <dbReference type="EMBL" id="MBB6111084.1"/>
    </source>
</evidence>
<dbReference type="STRING" id="354630.SAMN05421821_110103"/>
<dbReference type="Proteomes" id="UP000548326">
    <property type="component" value="Unassembled WGS sequence"/>
</dbReference>
<feature type="chain" id="PRO_5044563144" description="MetA-pathway of phenol degradation" evidence="1">
    <location>
        <begin position="24"/>
        <end position="260"/>
    </location>
</feature>
<dbReference type="EMBL" id="JACHCB010000010">
    <property type="protein sequence ID" value="MBB6111084.1"/>
    <property type="molecule type" value="Genomic_DNA"/>
</dbReference>
<keyword evidence="4" id="KW-1185">Reference proteome</keyword>
<sequence length="260" mass="29374">MKTINKAGLLAILGLCLCLQSMAQDTTARKKDSIVVKKYRPFDVNLQVRSLYIWRGFKVSNAPITDVDMHYTTRDGSFAVGFWGGAGFTGDYKEFDYYVSYKDKNSGFSASVWDINNFTNYPNADLFNYNKASTSHFIDVTVGYQFKDSFPLSINWSTIVQGRDTYVKSNGDLGNAYSNYVILDYRLWKEGTSDVHIFAAGAFAFGRDQNFYGSKPNIVNTGLTFNKDLVLFNYHLPISATAMFSPEHKYGALQLIMNVF</sequence>
<gene>
    <name evidence="3" type="ORF">HDF22_002914</name>
    <name evidence="2" type="ORF">HDF23_003851</name>
</gene>
<dbReference type="RefSeq" id="WP_076375156.1">
    <property type="nucleotide sequence ID" value="NZ_FTMG01000010.1"/>
</dbReference>
<evidence type="ECO:0000313" key="4">
    <source>
        <dbReference type="Proteomes" id="UP000541583"/>
    </source>
</evidence>
<dbReference type="AlphaFoldDB" id="A0A1N7CZN0"/>
<proteinExistence type="predicted"/>
<protein>
    <recommendedName>
        <fullName evidence="6">MetA-pathway of phenol degradation</fullName>
    </recommendedName>
</protein>
<keyword evidence="1" id="KW-0732">Signal</keyword>
<reference evidence="4 5" key="1">
    <citation type="submission" date="2020-08" db="EMBL/GenBank/DDBJ databases">
        <title>Genomic Encyclopedia of Type Strains, Phase IV (KMG-V): Genome sequencing to study the core and pangenomes of soil and plant-associated prokaryotes.</title>
        <authorList>
            <person name="Whitman W."/>
        </authorList>
    </citation>
    <scope>NUCLEOTIDE SEQUENCE [LARGE SCALE GENOMIC DNA]</scope>
    <source>
        <strain evidence="2 4">ANJLi2</strain>
        <strain evidence="3 5">MP601</strain>
    </source>
</reference>
<evidence type="ECO:0000256" key="1">
    <source>
        <dbReference type="SAM" id="SignalP"/>
    </source>
</evidence>
<comment type="caution">
    <text evidence="3">The sequence shown here is derived from an EMBL/GenBank/DDBJ whole genome shotgun (WGS) entry which is preliminary data.</text>
</comment>
<accession>A0A1N7CZN0</accession>
<evidence type="ECO:0008006" key="6">
    <source>
        <dbReference type="Google" id="ProtNLM"/>
    </source>
</evidence>
<dbReference type="Proteomes" id="UP000541583">
    <property type="component" value="Unassembled WGS sequence"/>
</dbReference>
<organism evidence="3 5">
    <name type="scientific">Mucilaginibacter lappiensis</name>
    <dbReference type="NCBI Taxonomy" id="354630"/>
    <lineage>
        <taxon>Bacteria</taxon>
        <taxon>Pseudomonadati</taxon>
        <taxon>Bacteroidota</taxon>
        <taxon>Sphingobacteriia</taxon>
        <taxon>Sphingobacteriales</taxon>
        <taxon>Sphingobacteriaceae</taxon>
        <taxon>Mucilaginibacter</taxon>
    </lineage>
</organism>
<evidence type="ECO:0000313" key="3">
    <source>
        <dbReference type="EMBL" id="MBB6128791.1"/>
    </source>
</evidence>